<dbReference type="FunFam" id="1.10.418.30:FF:000001">
    <property type="entry name" value="Probable kinetochore protein ndc80"/>
    <property type="match status" value="1"/>
</dbReference>
<evidence type="ECO:0000256" key="2">
    <source>
        <dbReference type="ARBA" id="ARBA00011562"/>
    </source>
</evidence>
<feature type="region of interest" description="Disordered" evidence="13">
    <location>
        <begin position="353"/>
        <end position="375"/>
    </location>
</feature>
<dbReference type="PANTHER" id="PTHR10643:SF2">
    <property type="entry name" value="KINETOCHORE PROTEIN NDC80 HOMOLOG"/>
    <property type="match status" value="1"/>
</dbReference>
<evidence type="ECO:0000256" key="12">
    <source>
        <dbReference type="SAM" id="Coils"/>
    </source>
</evidence>
<gene>
    <name evidence="15" type="ORF">MG3_05638</name>
</gene>
<keyword evidence="8 11" id="KW-0539">Nucleus</keyword>
<accession>A0AB34PNH3</accession>
<evidence type="ECO:0000313" key="16">
    <source>
        <dbReference type="Proteomes" id="UP000030161"/>
    </source>
</evidence>
<keyword evidence="10 11" id="KW-0137">Centromere</keyword>
<feature type="compositionally biased region" description="Low complexity" evidence="13">
    <location>
        <begin position="155"/>
        <end position="199"/>
    </location>
</feature>
<evidence type="ECO:0000256" key="13">
    <source>
        <dbReference type="SAM" id="MobiDB-lite"/>
    </source>
</evidence>
<evidence type="ECO:0000256" key="3">
    <source>
        <dbReference type="ARBA" id="ARBA00022454"/>
    </source>
</evidence>
<evidence type="ECO:0000256" key="10">
    <source>
        <dbReference type="ARBA" id="ARBA00023328"/>
    </source>
</evidence>
<dbReference type="Pfam" id="PF03801">
    <property type="entry name" value="Ndc80_HEC"/>
    <property type="match status" value="1"/>
</dbReference>
<dbReference type="InterPro" id="IPR005550">
    <property type="entry name" value="Kinetochore_Ndc80"/>
</dbReference>
<evidence type="ECO:0000256" key="9">
    <source>
        <dbReference type="ARBA" id="ARBA00023306"/>
    </source>
</evidence>
<comment type="caution">
    <text evidence="15">The sequence shown here is derived from an EMBL/GenBank/DDBJ whole genome shotgun (WGS) entry which is preliminary data.</text>
</comment>
<keyword evidence="3 11" id="KW-0158">Chromosome</keyword>
<feature type="compositionally biased region" description="Acidic residues" evidence="13">
    <location>
        <begin position="569"/>
        <end position="581"/>
    </location>
</feature>
<comment type="subunit">
    <text evidence="2">Component of the NDC80 complex, which consists of NDC80, NUF2, SPC24 and SPC25.</text>
</comment>
<keyword evidence="9 11" id="KW-0131">Cell cycle</keyword>
<feature type="domain" description="Kinetochore protein Ndc80 CH" evidence="14">
    <location>
        <begin position="177"/>
        <end position="319"/>
    </location>
</feature>
<dbReference type="Proteomes" id="UP000030161">
    <property type="component" value="Unassembled WGS sequence"/>
</dbReference>
<keyword evidence="7 12" id="KW-0175">Coiled coil</keyword>
<dbReference type="GO" id="GO:0051301">
    <property type="term" value="P:cell division"/>
    <property type="evidence" value="ECO:0007669"/>
    <property type="project" value="UniProtKB-UniRule"/>
</dbReference>
<dbReference type="GO" id="GO:0005634">
    <property type="term" value="C:nucleus"/>
    <property type="evidence" value="ECO:0007669"/>
    <property type="project" value="UniProtKB-SubCell"/>
</dbReference>
<sequence>MSQTSNPIYGLRRNNGFAGGSNPSNNNNNNSNNNHNGNRISLGSATRTSSIISNNLPFRQSLLHGNYDNAINNTPSTSSLQKQSQQQQQSSQTSQTKRRSTLLSTPATTTKRRQSMMGNNLHQQHQYGSTALRHSTQPSSSMNSQFNQALQHVSPYYNPTSYSSQTPSSQPSSQQYQQQQQQQQANIPSSASSSQQQQSMDPRPLKDKKYQELIQKEIIRYLIDYKFEIKTNIALTENILKSPTQKNFNAIFKFLYNQLDPNYMFIKSSIEQEIVTLLKLLNYPYMHTITRSHFSAVGGNNWPTFLGILYWLVELNLSLSTLNDDDFLADDDFDKIFIEYIWKSYSLFINDEEEEEQQQQQQQQQANNGGSGGGGGDKFYNDMKIKFDQLQEKLNQELNNVEQQHENLLNKYHELNNQLKIRDDALKKTVALEEDYMKLKSYNQNVEKMMPEWNKKLEQLSNEVISYEEQMNKLQDEKKSIEMDLQQRGISIDKVNELYIKRDQLSKSIEIISNKIDDLKEKLSGRSFDLEKNFDNLENLTNQYNEITNKFNYYYYQQIQQNQQQDQQQQEEEEEEEEEEEHQLIPQFGLKLDENIKTTNERRQFTRDEIFLNINVKQERQNLLNFRNELDHQILNDRSQAMKFNEKCDIEQDKIKDQQSIIEELKIQDSLMKRKSDDLKQTIFQIQNEFNSQIESLDQQIRETKSNIQSDILQLERKLRDVNLNKSLIQEQLIGKRQKIDEDVINLTSFILKFKTNIQEKLINIADIVQDQLKKEQQQQQQQQASQQLE</sequence>
<feature type="region of interest" description="Disordered" evidence="13">
    <location>
        <begin position="1"/>
        <end position="42"/>
    </location>
</feature>
<feature type="region of interest" description="Disordered" evidence="13">
    <location>
        <begin position="561"/>
        <end position="584"/>
    </location>
</feature>
<evidence type="ECO:0000256" key="5">
    <source>
        <dbReference type="ARBA" id="ARBA00022776"/>
    </source>
</evidence>
<dbReference type="AlphaFoldDB" id="A0AB34PNH3"/>
<keyword evidence="5 11" id="KW-0498">Mitosis</keyword>
<keyword evidence="4 11" id="KW-0132">Cell division</keyword>
<evidence type="ECO:0000256" key="7">
    <source>
        <dbReference type="ARBA" id="ARBA00023054"/>
    </source>
</evidence>
<evidence type="ECO:0000256" key="6">
    <source>
        <dbReference type="ARBA" id="ARBA00022838"/>
    </source>
</evidence>
<protein>
    <recommendedName>
        <fullName evidence="11">Kinetochore protein NDC80</fullName>
    </recommendedName>
</protein>
<evidence type="ECO:0000259" key="14">
    <source>
        <dbReference type="Pfam" id="PF03801"/>
    </source>
</evidence>
<keyword evidence="6 11" id="KW-0995">Kinetochore</keyword>
<name>A0AB34PNH3_CANAX</name>
<dbReference type="InterPro" id="IPR038273">
    <property type="entry name" value="Ndc80_sf"/>
</dbReference>
<feature type="region of interest" description="Disordered" evidence="13">
    <location>
        <begin position="155"/>
        <end position="207"/>
    </location>
</feature>
<dbReference type="Gene3D" id="1.10.418.30">
    <property type="entry name" value="Ncd80 complex, Ncd80 subunit"/>
    <property type="match status" value="1"/>
</dbReference>
<comment type="subcellular location">
    <subcellularLocation>
        <location evidence="11">Chromosome</location>
        <location evidence="11">Centromere</location>
        <location evidence="11">Kinetochore</location>
    </subcellularLocation>
    <subcellularLocation>
        <location evidence="11">Nucleus</location>
    </subcellularLocation>
</comment>
<evidence type="ECO:0000256" key="4">
    <source>
        <dbReference type="ARBA" id="ARBA00022618"/>
    </source>
</evidence>
<evidence type="ECO:0000256" key="11">
    <source>
        <dbReference type="RuleBase" id="RU368072"/>
    </source>
</evidence>
<comment type="similarity">
    <text evidence="1 11">Belongs to the NDC80/HEC1 family.</text>
</comment>
<comment type="function">
    <text evidence="11">Acts as a component of the essential kinetochore-associated NDC80 complex, which is required for chromosome segregation and spindle checkpoint activity.</text>
</comment>
<dbReference type="EMBL" id="AJIX01000042">
    <property type="protein sequence ID" value="KGR04509.1"/>
    <property type="molecule type" value="Genomic_DNA"/>
</dbReference>
<reference evidence="15 16" key="1">
    <citation type="submission" date="2013-12" db="EMBL/GenBank/DDBJ databases">
        <title>The Genome Sequence of Candida albicans P78048.</title>
        <authorList>
            <consortium name="The Broad Institute Genome Sequencing Platform"/>
            <consortium name="The Broad Institute Genome Sequencing Center for Infectious Disease"/>
            <person name="Cuomo C."/>
            <person name="Bennett R."/>
            <person name="Hirakawa M."/>
            <person name="Noverr M."/>
            <person name="Mitchell A."/>
            <person name="Young S.K."/>
            <person name="Zeng Q."/>
            <person name="Gargeya S."/>
            <person name="Fitzgerald M."/>
            <person name="Abouelleil A."/>
            <person name="Alvarado L."/>
            <person name="Berlin A.M."/>
            <person name="Chapman S.B."/>
            <person name="Dewar J."/>
            <person name="Goldberg J."/>
            <person name="Griggs A."/>
            <person name="Gujja S."/>
            <person name="Hansen M."/>
            <person name="Howarth C."/>
            <person name="Imamovic A."/>
            <person name="Larimer J."/>
            <person name="McCowan C."/>
            <person name="Murphy C."/>
            <person name="Pearson M."/>
            <person name="Priest M."/>
            <person name="Roberts A."/>
            <person name="Saif S."/>
            <person name="Shea T."/>
            <person name="Sykes S."/>
            <person name="Wortman J."/>
            <person name="Nusbaum C."/>
            <person name="Birren B."/>
        </authorList>
    </citation>
    <scope>NUCLEOTIDE SEQUENCE [LARGE SCALE GENOMIC DNA]</scope>
    <source>
        <strain evidence="15 16">P78048</strain>
    </source>
</reference>
<feature type="region of interest" description="Disordered" evidence="13">
    <location>
        <begin position="66"/>
        <end position="119"/>
    </location>
</feature>
<dbReference type="PANTHER" id="PTHR10643">
    <property type="entry name" value="KINETOCHORE PROTEIN NDC80"/>
    <property type="match status" value="1"/>
</dbReference>
<evidence type="ECO:0000256" key="1">
    <source>
        <dbReference type="ARBA" id="ARBA00007050"/>
    </source>
</evidence>
<feature type="coiled-coil region" evidence="12">
    <location>
        <begin position="648"/>
        <end position="732"/>
    </location>
</feature>
<feature type="compositionally biased region" description="Low complexity" evidence="13">
    <location>
        <begin position="14"/>
        <end position="38"/>
    </location>
</feature>
<dbReference type="GO" id="GO:0031262">
    <property type="term" value="C:Ndc80 complex"/>
    <property type="evidence" value="ECO:0007669"/>
    <property type="project" value="UniProtKB-UniRule"/>
</dbReference>
<dbReference type="InterPro" id="IPR055260">
    <property type="entry name" value="Ndc80_CH"/>
</dbReference>
<dbReference type="GO" id="GO:0051315">
    <property type="term" value="P:attachment of mitotic spindle microtubules to kinetochore"/>
    <property type="evidence" value="ECO:0007669"/>
    <property type="project" value="UniProtKB-UniRule"/>
</dbReference>
<organism evidence="15 16">
    <name type="scientific">Candida albicans P78048</name>
    <dbReference type="NCBI Taxonomy" id="1094989"/>
    <lineage>
        <taxon>Eukaryota</taxon>
        <taxon>Fungi</taxon>
        <taxon>Dikarya</taxon>
        <taxon>Ascomycota</taxon>
        <taxon>Saccharomycotina</taxon>
        <taxon>Pichiomycetes</taxon>
        <taxon>Debaryomycetaceae</taxon>
        <taxon>Candida/Lodderomyces clade</taxon>
        <taxon>Candida</taxon>
    </lineage>
</organism>
<proteinExistence type="inferred from homology"/>
<evidence type="ECO:0000256" key="8">
    <source>
        <dbReference type="ARBA" id="ARBA00023242"/>
    </source>
</evidence>
<evidence type="ECO:0000313" key="15">
    <source>
        <dbReference type="EMBL" id="KGR04509.1"/>
    </source>
</evidence>
<feature type="compositionally biased region" description="Low complexity" evidence="13">
    <location>
        <begin position="76"/>
        <end position="95"/>
    </location>
</feature>